<keyword evidence="2" id="KW-0217">Developmental protein</keyword>
<evidence type="ECO:0000256" key="5">
    <source>
        <dbReference type="ARBA" id="ARBA00023242"/>
    </source>
</evidence>
<evidence type="ECO:0000256" key="6">
    <source>
        <dbReference type="ARBA" id="ARBA00038196"/>
    </source>
</evidence>
<evidence type="ECO:0000259" key="9">
    <source>
        <dbReference type="PROSITE" id="PS50071"/>
    </source>
</evidence>
<comment type="subcellular location">
    <subcellularLocation>
        <location evidence="1 7 8">Nucleus</location>
    </subcellularLocation>
</comment>
<accession>A0A6P4Y6P7</accession>
<dbReference type="PROSITE" id="PS00027">
    <property type="entry name" value="HOMEOBOX_1"/>
    <property type="match status" value="1"/>
</dbReference>
<evidence type="ECO:0000256" key="1">
    <source>
        <dbReference type="ARBA" id="ARBA00004123"/>
    </source>
</evidence>
<comment type="similarity">
    <text evidence="6">Belongs to the BAR homeobox family.</text>
</comment>
<dbReference type="Proteomes" id="UP000515135">
    <property type="component" value="Unplaced"/>
</dbReference>
<keyword evidence="10" id="KW-1185">Reference proteome</keyword>
<dbReference type="GO" id="GO:0003677">
    <property type="term" value="F:DNA binding"/>
    <property type="evidence" value="ECO:0007669"/>
    <property type="project" value="UniProtKB-UniRule"/>
</dbReference>
<dbReference type="InterPro" id="IPR009057">
    <property type="entry name" value="Homeodomain-like_sf"/>
</dbReference>
<evidence type="ECO:0000256" key="4">
    <source>
        <dbReference type="ARBA" id="ARBA00023155"/>
    </source>
</evidence>
<dbReference type="AlphaFoldDB" id="A0A6P4Y6P7"/>
<dbReference type="InterPro" id="IPR020479">
    <property type="entry name" value="HD_metazoa"/>
</dbReference>
<dbReference type="PRINTS" id="PR00024">
    <property type="entry name" value="HOMEOBOX"/>
</dbReference>
<dbReference type="GeneID" id="109462327"/>
<dbReference type="FunFam" id="1.10.10.60:FF:000417">
    <property type="entry name" value="Even-skipped homeobox 1"/>
    <property type="match status" value="1"/>
</dbReference>
<evidence type="ECO:0000256" key="7">
    <source>
        <dbReference type="PROSITE-ProRule" id="PRU00108"/>
    </source>
</evidence>
<evidence type="ECO:0000256" key="2">
    <source>
        <dbReference type="ARBA" id="ARBA00022473"/>
    </source>
</evidence>
<dbReference type="OrthoDB" id="6159439at2759"/>
<evidence type="ECO:0000256" key="3">
    <source>
        <dbReference type="ARBA" id="ARBA00023125"/>
    </source>
</evidence>
<dbReference type="SUPFAM" id="SSF46689">
    <property type="entry name" value="Homeodomain-like"/>
    <property type="match status" value="1"/>
</dbReference>
<dbReference type="InterPro" id="IPR001356">
    <property type="entry name" value="HD"/>
</dbReference>
<feature type="DNA-binding region" description="Homeobox" evidence="7">
    <location>
        <begin position="119"/>
        <end position="178"/>
    </location>
</feature>
<proteinExistence type="inferred from homology"/>
<organism evidence="10 11">
    <name type="scientific">Branchiostoma belcheri</name>
    <name type="common">Amphioxus</name>
    <dbReference type="NCBI Taxonomy" id="7741"/>
    <lineage>
        <taxon>Eukaryota</taxon>
        <taxon>Metazoa</taxon>
        <taxon>Chordata</taxon>
        <taxon>Cephalochordata</taxon>
        <taxon>Leptocardii</taxon>
        <taxon>Amphioxiformes</taxon>
        <taxon>Branchiostomatidae</taxon>
        <taxon>Branchiostoma</taxon>
    </lineage>
</organism>
<keyword evidence="3 7" id="KW-0238">DNA-binding</keyword>
<protein>
    <submittedName>
        <fullName evidence="11">Homeobox protein rough-like</fullName>
    </submittedName>
</protein>
<dbReference type="InterPro" id="IPR050848">
    <property type="entry name" value="Homeobox_TF"/>
</dbReference>
<evidence type="ECO:0000313" key="11">
    <source>
        <dbReference type="RefSeq" id="XP_019614417.1"/>
    </source>
</evidence>
<gene>
    <name evidence="11" type="primary">LOC109462327</name>
</gene>
<name>A0A6P4Y6P7_BRABE</name>
<dbReference type="PRINTS" id="PR00031">
    <property type="entry name" value="HTHREPRESSR"/>
</dbReference>
<dbReference type="InterPro" id="IPR017970">
    <property type="entry name" value="Homeobox_CS"/>
</dbReference>
<evidence type="ECO:0000256" key="8">
    <source>
        <dbReference type="RuleBase" id="RU000682"/>
    </source>
</evidence>
<dbReference type="PANTHER" id="PTHR24333">
    <property type="entry name" value="HOMEO BOX HB9 LIKE A-RELATED"/>
    <property type="match status" value="1"/>
</dbReference>
<reference evidence="11" key="1">
    <citation type="submission" date="2025-08" db="UniProtKB">
        <authorList>
            <consortium name="RefSeq"/>
        </authorList>
    </citation>
    <scope>IDENTIFICATION</scope>
    <source>
        <tissue evidence="11">Gonad</tissue>
    </source>
</reference>
<dbReference type="CDD" id="cd00086">
    <property type="entry name" value="homeodomain"/>
    <property type="match status" value="1"/>
</dbReference>
<evidence type="ECO:0000313" key="10">
    <source>
        <dbReference type="Proteomes" id="UP000515135"/>
    </source>
</evidence>
<keyword evidence="5 7" id="KW-0539">Nucleus</keyword>
<dbReference type="PROSITE" id="PS50071">
    <property type="entry name" value="HOMEOBOX_2"/>
    <property type="match status" value="1"/>
</dbReference>
<dbReference type="InterPro" id="IPR000047">
    <property type="entry name" value="HTH_motif"/>
</dbReference>
<dbReference type="GO" id="GO:0005634">
    <property type="term" value="C:nucleus"/>
    <property type="evidence" value="ECO:0007669"/>
    <property type="project" value="UniProtKB-SubCell"/>
</dbReference>
<dbReference type="GO" id="GO:0000981">
    <property type="term" value="F:DNA-binding transcription factor activity, RNA polymerase II-specific"/>
    <property type="evidence" value="ECO:0007669"/>
    <property type="project" value="InterPro"/>
</dbReference>
<dbReference type="Pfam" id="PF00046">
    <property type="entry name" value="Homeodomain"/>
    <property type="match status" value="1"/>
</dbReference>
<dbReference type="GO" id="GO:0048663">
    <property type="term" value="P:neuron fate commitment"/>
    <property type="evidence" value="ECO:0007669"/>
    <property type="project" value="UniProtKB-ARBA"/>
</dbReference>
<feature type="domain" description="Homeobox" evidence="9">
    <location>
        <begin position="117"/>
        <end position="177"/>
    </location>
</feature>
<dbReference type="PANTHER" id="PTHR24333:SF8">
    <property type="entry name" value="HOMEOBOX PROTEIN CEH-62"/>
    <property type="match status" value="1"/>
</dbReference>
<keyword evidence="4 7" id="KW-0371">Homeobox</keyword>
<sequence>MELLKPCNTNAFGGGFSSDGPSPLVGSTASGEPRVSAFTSVSVPATSPATSATDAKLTVSLPGHSMPCIQSQLEMYHRSYLQDSGFGSYSDFSYGAGTSLPALPPGYFPIRRRRKDSRQRRQRTTFTTEQTMKLELEYNRTEYITRPRRFELAEMLNLSETQIKIWFQNRRAKDKRIEKAQLDQQYRCLGLPSPYAHGYGGYCGACYYRERTGGSGLPCTAGLCGTEGNHHKSAKA</sequence>
<dbReference type="KEGG" id="bbel:109462327"/>
<dbReference type="Gene3D" id="1.10.10.60">
    <property type="entry name" value="Homeodomain-like"/>
    <property type="match status" value="1"/>
</dbReference>
<dbReference type="RefSeq" id="XP_019614417.1">
    <property type="nucleotide sequence ID" value="XM_019758858.1"/>
</dbReference>
<dbReference type="SMART" id="SM00389">
    <property type="entry name" value="HOX"/>
    <property type="match status" value="1"/>
</dbReference>